<dbReference type="RefSeq" id="WP_091639300.1">
    <property type="nucleotide sequence ID" value="NZ_FOEG01000001.1"/>
</dbReference>
<protein>
    <submittedName>
        <fullName evidence="2">Acetyltransferase (GNAT) family protein</fullName>
    </submittedName>
</protein>
<dbReference type="PANTHER" id="PTHR41368">
    <property type="entry name" value="PROTEIN YGHO"/>
    <property type="match status" value="1"/>
</dbReference>
<dbReference type="OrthoDB" id="62581at2"/>
<feature type="domain" description="N-acetyltransferase" evidence="1">
    <location>
        <begin position="169"/>
        <end position="320"/>
    </location>
</feature>
<gene>
    <name evidence="2" type="ORF">SAMN04488052_101289</name>
</gene>
<dbReference type="SUPFAM" id="SSF55729">
    <property type="entry name" value="Acyl-CoA N-acyltransferases (Nat)"/>
    <property type="match status" value="1"/>
</dbReference>
<keyword evidence="2" id="KW-0808">Transferase</keyword>
<accession>A0A1H8Q205</accession>
<dbReference type="Pfam" id="PF00583">
    <property type="entry name" value="Acetyltransf_1"/>
    <property type="match status" value="1"/>
</dbReference>
<proteinExistence type="predicted"/>
<evidence type="ECO:0000313" key="3">
    <source>
        <dbReference type="Proteomes" id="UP000199657"/>
    </source>
</evidence>
<organism evidence="2 3">
    <name type="scientific">Aquisalimonas asiatica</name>
    <dbReference type="NCBI Taxonomy" id="406100"/>
    <lineage>
        <taxon>Bacteria</taxon>
        <taxon>Pseudomonadati</taxon>
        <taxon>Pseudomonadota</taxon>
        <taxon>Gammaproteobacteria</taxon>
        <taxon>Chromatiales</taxon>
        <taxon>Ectothiorhodospiraceae</taxon>
        <taxon>Aquisalimonas</taxon>
    </lineage>
</organism>
<dbReference type="EMBL" id="FOEG01000001">
    <property type="protein sequence ID" value="SEO48028.1"/>
    <property type="molecule type" value="Genomic_DNA"/>
</dbReference>
<dbReference type="CDD" id="cd04301">
    <property type="entry name" value="NAT_SF"/>
    <property type="match status" value="1"/>
</dbReference>
<dbReference type="Proteomes" id="UP000199657">
    <property type="component" value="Unassembled WGS sequence"/>
</dbReference>
<dbReference type="InterPro" id="IPR016181">
    <property type="entry name" value="Acyl_CoA_acyltransferase"/>
</dbReference>
<evidence type="ECO:0000313" key="2">
    <source>
        <dbReference type="EMBL" id="SEO48028.1"/>
    </source>
</evidence>
<dbReference type="GO" id="GO:0016747">
    <property type="term" value="F:acyltransferase activity, transferring groups other than amino-acyl groups"/>
    <property type="evidence" value="ECO:0007669"/>
    <property type="project" value="InterPro"/>
</dbReference>
<dbReference type="Gene3D" id="3.40.630.30">
    <property type="match status" value="1"/>
</dbReference>
<dbReference type="STRING" id="406100.SAMN04488052_101289"/>
<keyword evidence="3" id="KW-1185">Reference proteome</keyword>
<evidence type="ECO:0000259" key="1">
    <source>
        <dbReference type="PROSITE" id="PS51186"/>
    </source>
</evidence>
<dbReference type="PANTHER" id="PTHR41368:SF1">
    <property type="entry name" value="PROTEIN YGHO"/>
    <property type="match status" value="1"/>
</dbReference>
<dbReference type="AlphaFoldDB" id="A0A1H8Q205"/>
<dbReference type="InterPro" id="IPR000182">
    <property type="entry name" value="GNAT_dom"/>
</dbReference>
<dbReference type="PROSITE" id="PS51186">
    <property type="entry name" value="GNAT"/>
    <property type="match status" value="1"/>
</dbReference>
<reference evidence="2 3" key="1">
    <citation type="submission" date="2016-10" db="EMBL/GenBank/DDBJ databases">
        <authorList>
            <person name="de Groot N.N."/>
        </authorList>
    </citation>
    <scope>NUCLEOTIDE SEQUENCE [LARGE SCALE GENOMIC DNA]</scope>
    <source>
        <strain evidence="2 3">CGMCC 1.6291</strain>
    </source>
</reference>
<dbReference type="InterPro" id="IPR039968">
    <property type="entry name" value="BcerS-like"/>
</dbReference>
<sequence length="322" mass="35543">MRFVTITSTHDLQETTPAAGLTGQGLAGLTDGDTPDAHWALLDGRTRLAQCSLWWRRTPAVDGARSGLIGHYDADNADAAQALLGHACAELRRAGCTTAVGPMDGSTWQPYRFITEAGTHPAFLMEPAHPPAWTDHWLAAGFRPMAHYRSTLIRIPDDESDPGTIPEGIRVRPLDLQAFTQELDALHPLCMAAFRENLLFTPLSASAFKALYQPIEPRIDPRLVLIAEQHGRPCGVVFALPDYLNPDRDTIIVKTLAVHPDYHGQGLGGWLTAAVHRRARALGYRHAIHALMRDDNPSVRIGRHHARPLRRYALLSRNLEAQ</sequence>
<name>A0A1H8Q205_9GAMM</name>